<feature type="transmembrane region" description="Helical" evidence="6">
    <location>
        <begin position="497"/>
        <end position="518"/>
    </location>
</feature>
<dbReference type="RefSeq" id="WP_015504394.1">
    <property type="nucleotide sequence ID" value="NZ_CP017686.1"/>
</dbReference>
<feature type="transmembrane region" description="Helical" evidence="6">
    <location>
        <begin position="420"/>
        <end position="444"/>
    </location>
</feature>
<evidence type="ECO:0000256" key="6">
    <source>
        <dbReference type="SAM" id="Phobius"/>
    </source>
</evidence>
<organism evidence="7 8">
    <name type="scientific">Methanomethylophilus alvi</name>
    <dbReference type="NCBI Taxonomy" id="1291540"/>
    <lineage>
        <taxon>Archaea</taxon>
        <taxon>Methanobacteriati</taxon>
        <taxon>Thermoplasmatota</taxon>
        <taxon>Thermoplasmata</taxon>
        <taxon>Methanomassiliicoccales</taxon>
        <taxon>Methanomethylophilaceae</taxon>
        <taxon>Methanomethylophilus</taxon>
    </lineage>
</organism>
<feature type="transmembrane region" description="Helical" evidence="6">
    <location>
        <begin position="259"/>
        <end position="286"/>
    </location>
</feature>
<sequence length="642" mass="69507">MSDEVKAAAAPVSNDTLVRSIDWKQGLIIAMGIPILIVPSLCDLSVNLWAMSIAIWVLSVLSGFLLNIPLGEMCATFGVAGIGGSIQHIFRDDEKYKGRKVNYGRMIGSLGAWAYFATWVPVIPIFTIMTGVYINDYFELGFSGSSNTLFYLLLGVLIYGFIIITGRKGLEGGAKAQLILAAITIVPILIIVMVPLFTGDFHMNNITDEVVPVGWKWDGNAILMILGCFTVAQWSAVGWESAATYGAEYKEPSKDVPKALMSCGLLCLFMYFVIAFCMYGALGISGINAAGAATLIPIAESDFGNIGGAVAVVLLIAGMVMIIQTAFLGTARTIQIMAKDGNFPYMFSKTNIYGVPMYAMFFEAAIGFIIILAGITASQILAVSALGFAIALGMCMLAFIKSRRDPRFKDVERVYRAPKWALPGAYFMCIFEFFFMIPGLLYYVYDSMGFGYVIIGICATLLYVPCWIVIQWWNTQKHPNMNTGVMFEKEENPQPKLMGIFAIVGAILLFTSFLASWVQVDLLWTHLFSGYQLLTGDSGDFQAFIPTVALVFGLAVMVLEILNFLKPRGSSKAFTAAALVLSVAALALCAVFCMWDIFGGAVKVADGVYIGMAGAAISTVFTAVQVMGVSGHPISVGRKVAE</sequence>
<dbReference type="Gene3D" id="1.20.1740.10">
    <property type="entry name" value="Amino acid/polyamine transporter I"/>
    <property type="match status" value="1"/>
</dbReference>
<dbReference type="Proteomes" id="UP000273278">
    <property type="component" value="Chromosome"/>
</dbReference>
<dbReference type="PANTHER" id="PTHR42770">
    <property type="entry name" value="AMINO ACID TRANSPORTER-RELATED"/>
    <property type="match status" value="1"/>
</dbReference>
<keyword evidence="3 6" id="KW-0812">Transmembrane</keyword>
<evidence type="ECO:0000256" key="5">
    <source>
        <dbReference type="ARBA" id="ARBA00023136"/>
    </source>
</evidence>
<dbReference type="GeneID" id="41321295"/>
<gene>
    <name evidence="7" type="ORF">BKD89_02465</name>
</gene>
<dbReference type="AlphaFoldDB" id="A0A3G3IFX1"/>
<dbReference type="PANTHER" id="PTHR42770:SF11">
    <property type="entry name" value="INNER MEMBRANE TRANSPORT PROTEIN YBAT"/>
    <property type="match status" value="1"/>
</dbReference>
<feature type="transmembrane region" description="Helical" evidence="6">
    <location>
        <begin position="64"/>
        <end position="86"/>
    </location>
</feature>
<name>A0A3G3IFX1_9ARCH</name>
<evidence type="ECO:0000256" key="2">
    <source>
        <dbReference type="ARBA" id="ARBA00022475"/>
    </source>
</evidence>
<feature type="transmembrane region" description="Helical" evidence="6">
    <location>
        <begin position="178"/>
        <end position="199"/>
    </location>
</feature>
<feature type="transmembrane region" description="Helical" evidence="6">
    <location>
        <begin position="219"/>
        <end position="239"/>
    </location>
</feature>
<feature type="transmembrane region" description="Helical" evidence="6">
    <location>
        <begin position="306"/>
        <end position="331"/>
    </location>
</feature>
<dbReference type="InterPro" id="IPR050367">
    <property type="entry name" value="APC_superfamily"/>
</dbReference>
<proteinExistence type="predicted"/>
<keyword evidence="2" id="KW-1003">Cell membrane</keyword>
<dbReference type="EMBL" id="CP017686">
    <property type="protein sequence ID" value="AYQ54671.1"/>
    <property type="molecule type" value="Genomic_DNA"/>
</dbReference>
<dbReference type="GO" id="GO:0005886">
    <property type="term" value="C:plasma membrane"/>
    <property type="evidence" value="ECO:0007669"/>
    <property type="project" value="UniProtKB-SubCell"/>
</dbReference>
<keyword evidence="4 6" id="KW-1133">Transmembrane helix</keyword>
<feature type="transmembrane region" description="Helical" evidence="6">
    <location>
        <begin position="149"/>
        <end position="166"/>
    </location>
</feature>
<reference evidence="7 8" key="1">
    <citation type="submission" date="2016-10" db="EMBL/GenBank/DDBJ databases">
        <title>Complete genome of the TMA-utilizing, human hosted archaeon Methanomethylophilus alvus Gen. nov, sp. nov., strain Mx-05, derived from a pure culture.</title>
        <authorList>
            <person name="Brugere J.-F."/>
            <person name="Ben Hania W."/>
            <person name="Chaudhary P.P."/>
            <person name="Gaci N."/>
            <person name="Borrel G."/>
            <person name="Cao Van Tuat L."/>
            <person name="Fardeau M.-L."/>
            <person name="Harris H.M.B."/>
            <person name="O'Toole P.W."/>
            <person name="Ollivier B."/>
        </authorList>
    </citation>
    <scope>NUCLEOTIDE SEQUENCE [LARGE SCALE GENOMIC DNA]</scope>
    <source>
        <strain evidence="7 8">Mx-05</strain>
    </source>
</reference>
<evidence type="ECO:0000256" key="4">
    <source>
        <dbReference type="ARBA" id="ARBA00022989"/>
    </source>
</evidence>
<feature type="transmembrane region" description="Helical" evidence="6">
    <location>
        <begin position="381"/>
        <end position="400"/>
    </location>
</feature>
<feature type="transmembrane region" description="Helical" evidence="6">
    <location>
        <begin position="450"/>
        <end position="473"/>
    </location>
</feature>
<protein>
    <submittedName>
        <fullName evidence="7">Amino acid transporter</fullName>
    </submittedName>
</protein>
<comment type="subcellular location">
    <subcellularLocation>
        <location evidence="1">Cell membrane</location>
        <topology evidence="1">Multi-pass membrane protein</topology>
    </subcellularLocation>
</comment>
<accession>A0A3G3IFX1</accession>
<dbReference type="InterPro" id="IPR002293">
    <property type="entry name" value="AA/rel_permease1"/>
</dbReference>
<dbReference type="Pfam" id="PF13520">
    <property type="entry name" value="AA_permease_2"/>
    <property type="match status" value="1"/>
</dbReference>
<evidence type="ECO:0000256" key="3">
    <source>
        <dbReference type="ARBA" id="ARBA00022692"/>
    </source>
</evidence>
<evidence type="ECO:0000313" key="8">
    <source>
        <dbReference type="Proteomes" id="UP000273278"/>
    </source>
</evidence>
<dbReference type="OMA" id="PCTATIV"/>
<feature type="transmembrane region" description="Helical" evidence="6">
    <location>
        <begin position="352"/>
        <end position="375"/>
    </location>
</feature>
<keyword evidence="5 6" id="KW-0472">Membrane</keyword>
<evidence type="ECO:0000313" key="7">
    <source>
        <dbReference type="EMBL" id="AYQ54671.1"/>
    </source>
</evidence>
<feature type="transmembrane region" description="Helical" evidence="6">
    <location>
        <begin position="609"/>
        <end position="629"/>
    </location>
</feature>
<feature type="transmembrane region" description="Helical" evidence="6">
    <location>
        <begin position="27"/>
        <end position="58"/>
    </location>
</feature>
<feature type="transmembrane region" description="Helical" evidence="6">
    <location>
        <begin position="574"/>
        <end position="597"/>
    </location>
</feature>
<evidence type="ECO:0000256" key="1">
    <source>
        <dbReference type="ARBA" id="ARBA00004651"/>
    </source>
</evidence>
<dbReference type="GO" id="GO:0022857">
    <property type="term" value="F:transmembrane transporter activity"/>
    <property type="evidence" value="ECO:0007669"/>
    <property type="project" value="InterPro"/>
</dbReference>
<feature type="transmembrane region" description="Helical" evidence="6">
    <location>
        <begin position="543"/>
        <end position="562"/>
    </location>
</feature>
<feature type="transmembrane region" description="Helical" evidence="6">
    <location>
        <begin position="107"/>
        <end position="129"/>
    </location>
</feature>